<dbReference type="Pfam" id="PF03466">
    <property type="entry name" value="LysR_substrate"/>
    <property type="match status" value="1"/>
</dbReference>
<evidence type="ECO:0000259" key="5">
    <source>
        <dbReference type="PROSITE" id="PS50931"/>
    </source>
</evidence>
<dbReference type="SUPFAM" id="SSF46785">
    <property type="entry name" value="Winged helix' DNA-binding domain"/>
    <property type="match status" value="1"/>
</dbReference>
<dbReference type="InterPro" id="IPR036388">
    <property type="entry name" value="WH-like_DNA-bd_sf"/>
</dbReference>
<proteinExistence type="inferred from homology"/>
<accession>A0ABX0VUI9</accession>
<dbReference type="InterPro" id="IPR000847">
    <property type="entry name" value="LysR_HTH_N"/>
</dbReference>
<name>A0ABX0VUI9_9RHOB</name>
<keyword evidence="4" id="KW-0804">Transcription</keyword>
<dbReference type="PRINTS" id="PR00039">
    <property type="entry name" value="HTHLYSR"/>
</dbReference>
<sequence>MLRFTMRQLEYFVAVGDCGSVTLAAEKVNVSAPSVSSAISQLEAELGLPLFVRRHAQGLSLTTGGKALFAQAQVVLREADKMVHIAGDISGEMRGPLTVGGMVSFAQVVLPAMRRAYEAVAPEVKFSQIELDQNGIFSALRRAEIDIALSYDLGIPPDMDFIPLIGMPAYVMVSGGSPLASRSSVAPEELVSLPMVLLDLPYSADYFLSFFEHLPERPTIVERTRDIAVLRSLVGHDFGFGLVNMRPLNDLSPDGKPLAFVPLETDLPTLQMGLSMMKGADSTQVVKHFVNFAKEWTTEGRMPRVMPEKK</sequence>
<keyword evidence="2" id="KW-0805">Transcription regulation</keyword>
<dbReference type="InterPro" id="IPR036390">
    <property type="entry name" value="WH_DNA-bd_sf"/>
</dbReference>
<dbReference type="PANTHER" id="PTHR30346">
    <property type="entry name" value="TRANSCRIPTIONAL DUAL REGULATOR HCAR-RELATED"/>
    <property type="match status" value="1"/>
</dbReference>
<reference evidence="6 7" key="1">
    <citation type="submission" date="2020-03" db="EMBL/GenBank/DDBJ databases">
        <title>Bacterial isolates of synthetic phycosphere.</title>
        <authorList>
            <person name="Fu H."/>
            <person name="Moran M.A."/>
        </authorList>
    </citation>
    <scope>NUCLEOTIDE SEQUENCE [LARGE SCALE GENOMIC DNA]</scope>
    <source>
        <strain evidence="6 7">HF1</strain>
    </source>
</reference>
<evidence type="ECO:0000256" key="3">
    <source>
        <dbReference type="ARBA" id="ARBA00023125"/>
    </source>
</evidence>
<dbReference type="SUPFAM" id="SSF53850">
    <property type="entry name" value="Periplasmic binding protein-like II"/>
    <property type="match status" value="1"/>
</dbReference>
<comment type="caution">
    <text evidence="6">The sequence shown here is derived from an EMBL/GenBank/DDBJ whole genome shotgun (WGS) entry which is preliminary data.</text>
</comment>
<evidence type="ECO:0000256" key="1">
    <source>
        <dbReference type="ARBA" id="ARBA00009437"/>
    </source>
</evidence>
<dbReference type="PANTHER" id="PTHR30346:SF0">
    <property type="entry name" value="HCA OPERON TRANSCRIPTIONAL ACTIVATOR HCAR"/>
    <property type="match status" value="1"/>
</dbReference>
<evidence type="ECO:0000256" key="4">
    <source>
        <dbReference type="ARBA" id="ARBA00023163"/>
    </source>
</evidence>
<feature type="domain" description="HTH lysR-type" evidence="5">
    <location>
        <begin position="4"/>
        <end position="62"/>
    </location>
</feature>
<dbReference type="Gene3D" id="3.40.190.10">
    <property type="entry name" value="Periplasmic binding protein-like II"/>
    <property type="match status" value="2"/>
</dbReference>
<evidence type="ECO:0000313" key="7">
    <source>
        <dbReference type="Proteomes" id="UP000709466"/>
    </source>
</evidence>
<protein>
    <submittedName>
        <fullName evidence="6">LysR family transcriptional regulator</fullName>
    </submittedName>
</protein>
<dbReference type="PROSITE" id="PS50931">
    <property type="entry name" value="HTH_LYSR"/>
    <property type="match status" value="1"/>
</dbReference>
<comment type="similarity">
    <text evidence="1">Belongs to the LysR transcriptional regulatory family.</text>
</comment>
<dbReference type="RefSeq" id="WP_167636132.1">
    <property type="nucleotide sequence ID" value="NZ_JAATOP010000001.1"/>
</dbReference>
<organism evidence="6 7">
    <name type="scientific">Marivivens donghaensis</name>
    <dbReference type="NCBI Taxonomy" id="1699413"/>
    <lineage>
        <taxon>Bacteria</taxon>
        <taxon>Pseudomonadati</taxon>
        <taxon>Pseudomonadota</taxon>
        <taxon>Alphaproteobacteria</taxon>
        <taxon>Rhodobacterales</taxon>
        <taxon>Paracoccaceae</taxon>
        <taxon>Marivivens group</taxon>
        <taxon>Marivivens</taxon>
    </lineage>
</organism>
<keyword evidence="3" id="KW-0238">DNA-binding</keyword>
<evidence type="ECO:0000256" key="2">
    <source>
        <dbReference type="ARBA" id="ARBA00023015"/>
    </source>
</evidence>
<dbReference type="Gene3D" id="1.10.10.10">
    <property type="entry name" value="Winged helix-like DNA-binding domain superfamily/Winged helix DNA-binding domain"/>
    <property type="match status" value="1"/>
</dbReference>
<dbReference type="EMBL" id="JAATOP010000001">
    <property type="protein sequence ID" value="NIY71253.1"/>
    <property type="molecule type" value="Genomic_DNA"/>
</dbReference>
<evidence type="ECO:0000313" key="6">
    <source>
        <dbReference type="EMBL" id="NIY71253.1"/>
    </source>
</evidence>
<dbReference type="Proteomes" id="UP000709466">
    <property type="component" value="Unassembled WGS sequence"/>
</dbReference>
<gene>
    <name evidence="6" type="ORF">HCZ30_02255</name>
</gene>
<dbReference type="Pfam" id="PF00126">
    <property type="entry name" value="HTH_1"/>
    <property type="match status" value="1"/>
</dbReference>
<dbReference type="InterPro" id="IPR005119">
    <property type="entry name" value="LysR_subst-bd"/>
</dbReference>
<keyword evidence="7" id="KW-1185">Reference proteome</keyword>